<evidence type="ECO:0000256" key="1">
    <source>
        <dbReference type="ARBA" id="ARBA00022737"/>
    </source>
</evidence>
<dbReference type="InterPro" id="IPR019734">
    <property type="entry name" value="TPR_rpt"/>
</dbReference>
<dbReference type="SUPFAM" id="SSF48452">
    <property type="entry name" value="TPR-like"/>
    <property type="match status" value="1"/>
</dbReference>
<dbReference type="Gene3D" id="1.25.40.10">
    <property type="entry name" value="Tetratricopeptide repeat domain"/>
    <property type="match status" value="2"/>
</dbReference>
<dbReference type="PROSITE" id="PS50005">
    <property type="entry name" value="TPR"/>
    <property type="match status" value="1"/>
</dbReference>
<evidence type="ECO:0000256" key="2">
    <source>
        <dbReference type="ARBA" id="ARBA00022803"/>
    </source>
</evidence>
<dbReference type="InterPro" id="IPR011990">
    <property type="entry name" value="TPR-like_helical_dom_sf"/>
</dbReference>
<dbReference type="EMBL" id="BKAJ01000277">
    <property type="protein sequence ID" value="GEP61956.1"/>
    <property type="molecule type" value="Genomic_DNA"/>
</dbReference>
<keyword evidence="5" id="KW-1185">Reference proteome</keyword>
<dbReference type="AlphaFoldDB" id="A0A512NSM5"/>
<comment type="caution">
    <text evidence="4">The sequence shown here is derived from an EMBL/GenBank/DDBJ whole genome shotgun (WGS) entry which is preliminary data.</text>
</comment>
<organism evidence="4 5">
    <name type="scientific">Reyranella soli</name>
    <dbReference type="NCBI Taxonomy" id="1230389"/>
    <lineage>
        <taxon>Bacteria</taxon>
        <taxon>Pseudomonadati</taxon>
        <taxon>Pseudomonadota</taxon>
        <taxon>Alphaproteobacteria</taxon>
        <taxon>Hyphomicrobiales</taxon>
        <taxon>Reyranellaceae</taxon>
        <taxon>Reyranella</taxon>
    </lineage>
</organism>
<accession>A0A512NSM5</accession>
<dbReference type="PANTHER" id="PTHR44858">
    <property type="entry name" value="TETRATRICOPEPTIDE REPEAT PROTEIN 6"/>
    <property type="match status" value="1"/>
</dbReference>
<evidence type="ECO:0000313" key="4">
    <source>
        <dbReference type="EMBL" id="GEP61956.1"/>
    </source>
</evidence>
<dbReference type="Pfam" id="PF13432">
    <property type="entry name" value="TPR_16"/>
    <property type="match status" value="1"/>
</dbReference>
<keyword evidence="1" id="KW-0677">Repeat</keyword>
<reference evidence="4 5" key="1">
    <citation type="submission" date="2019-07" db="EMBL/GenBank/DDBJ databases">
        <title>Whole genome shotgun sequence of Reyranella soli NBRC 108950.</title>
        <authorList>
            <person name="Hosoyama A."/>
            <person name="Uohara A."/>
            <person name="Ohji S."/>
            <person name="Ichikawa N."/>
        </authorList>
    </citation>
    <scope>NUCLEOTIDE SEQUENCE [LARGE SCALE GENOMIC DNA]</scope>
    <source>
        <strain evidence="4 5">NBRC 108950</strain>
    </source>
</reference>
<dbReference type="PANTHER" id="PTHR44858:SF1">
    <property type="entry name" value="UDP-N-ACETYLGLUCOSAMINE--PEPTIDE N-ACETYLGLUCOSAMINYLTRANSFERASE SPINDLY-RELATED"/>
    <property type="match status" value="1"/>
</dbReference>
<dbReference type="InterPro" id="IPR050498">
    <property type="entry name" value="Ycf3"/>
</dbReference>
<evidence type="ECO:0000256" key="3">
    <source>
        <dbReference type="PROSITE-ProRule" id="PRU00339"/>
    </source>
</evidence>
<sequence>MGLDWRARPEPGTDPELGYLQAIARLRTESLEASEQRFAKLREAHPMSLCAIEKHGAILDMLGQRERAWASYELARTARQRLKRGMPDRPFFMRHRTTSVAEINGYTHVLRAGPSKRGAFIYVARGHAYLATRRPRLALLDYDAALKLKPDQTHLLVARSEALAALGRHAEALQALDVAVADWPQDADALGSRAVVLLALGRIAEANADWLRQLELLPRERHDARACVWLRLATYEMALDELEAALERSTGDPYLQLYYLAAARRLRVPVQPGFSATDAWPGPLISFHQGKLTADEALQRADTPERRAESLFQIGICAAADGRDEACRSWRQVVESAGPDTIEYAAARHEIEKLGADTQSISFAPATTQGMTTEATS</sequence>
<evidence type="ECO:0000313" key="5">
    <source>
        <dbReference type="Proteomes" id="UP000321058"/>
    </source>
</evidence>
<proteinExistence type="predicted"/>
<name>A0A512NSM5_9HYPH</name>
<gene>
    <name evidence="4" type="ORF">RSO01_91220</name>
</gene>
<feature type="repeat" description="TPR" evidence="3">
    <location>
        <begin position="119"/>
        <end position="152"/>
    </location>
</feature>
<keyword evidence="2 3" id="KW-0802">TPR repeat</keyword>
<dbReference type="SMART" id="SM00028">
    <property type="entry name" value="TPR"/>
    <property type="match status" value="2"/>
</dbReference>
<protein>
    <submittedName>
        <fullName evidence="4">Uncharacterized protein</fullName>
    </submittedName>
</protein>
<dbReference type="Proteomes" id="UP000321058">
    <property type="component" value="Unassembled WGS sequence"/>
</dbReference>